<dbReference type="Proteomes" id="UP000285326">
    <property type="component" value="Unassembled WGS sequence"/>
</dbReference>
<name>A0A420ISZ7_9PEZI</name>
<sequence length="105" mass="12103">MAEKAADLFQRVLKKGYGYWSFKFELAVKVLNSRVIDDLGYSPHEVLFGFPSGQVMDRSLPTINKLEIQSFLQLNPKYLDADDSKILAQLNYIANRHQLRQIVLD</sequence>
<reference evidence="1 2" key="1">
    <citation type="journal article" date="2018" name="BMC Genomics">
        <title>Comparative genome analyses reveal sequence features reflecting distinct modes of host-adaptation between dicot and monocot powdery mildew.</title>
        <authorList>
            <person name="Wu Y."/>
            <person name="Ma X."/>
            <person name="Pan Z."/>
            <person name="Kale S.D."/>
            <person name="Song Y."/>
            <person name="King H."/>
            <person name="Zhang Q."/>
            <person name="Presley C."/>
            <person name="Deng X."/>
            <person name="Wei C.I."/>
            <person name="Xiao S."/>
        </authorList>
    </citation>
    <scope>NUCLEOTIDE SEQUENCE [LARGE SCALE GENOMIC DNA]</scope>
    <source>
        <strain evidence="1">UMSG1</strain>
    </source>
</reference>
<accession>A0A420ISZ7</accession>
<comment type="caution">
    <text evidence="1">The sequence shown here is derived from an EMBL/GenBank/DDBJ whole genome shotgun (WGS) entry which is preliminary data.</text>
</comment>
<dbReference type="EMBL" id="MCBS01021746">
    <property type="protein sequence ID" value="RKF77673.1"/>
    <property type="molecule type" value="Genomic_DNA"/>
</dbReference>
<dbReference type="AlphaFoldDB" id="A0A420ISZ7"/>
<proteinExistence type="predicted"/>
<organism evidence="1 2">
    <name type="scientific">Golovinomyces cichoracearum</name>
    <dbReference type="NCBI Taxonomy" id="62708"/>
    <lineage>
        <taxon>Eukaryota</taxon>
        <taxon>Fungi</taxon>
        <taxon>Dikarya</taxon>
        <taxon>Ascomycota</taxon>
        <taxon>Pezizomycotina</taxon>
        <taxon>Leotiomycetes</taxon>
        <taxon>Erysiphales</taxon>
        <taxon>Erysiphaceae</taxon>
        <taxon>Golovinomyces</taxon>
    </lineage>
</organism>
<gene>
    <name evidence="1" type="ORF">GcM1_217032</name>
</gene>
<evidence type="ECO:0000313" key="1">
    <source>
        <dbReference type="EMBL" id="RKF77673.1"/>
    </source>
</evidence>
<evidence type="ECO:0000313" key="2">
    <source>
        <dbReference type="Proteomes" id="UP000285326"/>
    </source>
</evidence>
<protein>
    <submittedName>
        <fullName evidence="1">Uncharacterized protein</fullName>
    </submittedName>
</protein>